<dbReference type="AlphaFoldDB" id="A0A927WBC8"/>
<name>A0A927WBC8_9CLOT</name>
<dbReference type="Proteomes" id="UP000768462">
    <property type="component" value="Unassembled WGS sequence"/>
</dbReference>
<feature type="signal peptide" evidence="1">
    <location>
        <begin position="1"/>
        <end position="21"/>
    </location>
</feature>
<keyword evidence="1" id="KW-0732">Signal</keyword>
<evidence type="ECO:0000313" key="3">
    <source>
        <dbReference type="Proteomes" id="UP000768462"/>
    </source>
</evidence>
<dbReference type="EMBL" id="SVCM01000193">
    <property type="protein sequence ID" value="MBE6061714.1"/>
    <property type="molecule type" value="Genomic_DNA"/>
</dbReference>
<gene>
    <name evidence="2" type="ORF">E7215_16355</name>
</gene>
<organism evidence="2 3">
    <name type="scientific">Clostridium sulfidigenes</name>
    <dbReference type="NCBI Taxonomy" id="318464"/>
    <lineage>
        <taxon>Bacteria</taxon>
        <taxon>Bacillati</taxon>
        <taxon>Bacillota</taxon>
        <taxon>Clostridia</taxon>
        <taxon>Eubacteriales</taxon>
        <taxon>Clostridiaceae</taxon>
        <taxon>Clostridium</taxon>
    </lineage>
</organism>
<dbReference type="InterPro" id="IPR025059">
    <property type="entry name" value="DUF3997"/>
</dbReference>
<feature type="chain" id="PRO_5038984724" evidence="1">
    <location>
        <begin position="22"/>
        <end position="120"/>
    </location>
</feature>
<sequence length="120" mass="13674">MKKRFFIICTLLLLTFNLSGCFGPGMNDYTYTLVKDYQLSHSSSNDIVIFKSGDVGTETVGIETVVHAKVTKVAWDDNFILAEQIPLIEETMELDKTKLNYWIIDVNTEEIYGPLTKEEL</sequence>
<reference evidence="2" key="1">
    <citation type="submission" date="2019-04" db="EMBL/GenBank/DDBJ databases">
        <title>Evolution of Biomass-Degrading Anaerobic Consortia Revealed by Metagenomics.</title>
        <authorList>
            <person name="Peng X."/>
        </authorList>
    </citation>
    <scope>NUCLEOTIDE SEQUENCE</scope>
    <source>
        <strain evidence="2">SIG254</strain>
    </source>
</reference>
<accession>A0A927WBC8</accession>
<comment type="caution">
    <text evidence="2">The sequence shown here is derived from an EMBL/GenBank/DDBJ whole genome shotgun (WGS) entry which is preliminary data.</text>
</comment>
<evidence type="ECO:0000313" key="2">
    <source>
        <dbReference type="EMBL" id="MBE6061714.1"/>
    </source>
</evidence>
<proteinExistence type="predicted"/>
<dbReference type="Pfam" id="PF13162">
    <property type="entry name" value="DUF3997"/>
    <property type="match status" value="1"/>
</dbReference>
<evidence type="ECO:0000256" key="1">
    <source>
        <dbReference type="SAM" id="SignalP"/>
    </source>
</evidence>
<protein>
    <submittedName>
        <fullName evidence="2">DUF3997 domain-containing protein</fullName>
    </submittedName>
</protein>